<evidence type="ECO:0000313" key="1">
    <source>
        <dbReference type="EMBL" id="SHJ30384.1"/>
    </source>
</evidence>
<dbReference type="Proteomes" id="UP000184390">
    <property type="component" value="Unassembled WGS sequence"/>
</dbReference>
<name>A0ABY1IKK0_9ACTO</name>
<sequence>MRRVVEHLGSAHDEAELAALVQAGREKIRGGQGVLDLAGLAPQAARQAAPAVVVGQRSALLWDVLSGGV</sequence>
<evidence type="ECO:0000313" key="2">
    <source>
        <dbReference type="Proteomes" id="UP000184390"/>
    </source>
</evidence>
<proteinExistence type="predicted"/>
<keyword evidence="2" id="KW-1185">Reference proteome</keyword>
<gene>
    <name evidence="1" type="ORF">SAMN05216246_1213</name>
</gene>
<comment type="caution">
    <text evidence="1">The sequence shown here is derived from an EMBL/GenBank/DDBJ whole genome shotgun (WGS) entry which is preliminary data.</text>
</comment>
<dbReference type="EMBL" id="FQYL01000021">
    <property type="protein sequence ID" value="SHJ30384.1"/>
    <property type="molecule type" value="Genomic_DNA"/>
</dbReference>
<reference evidence="1 2" key="1">
    <citation type="submission" date="2016-11" db="EMBL/GenBank/DDBJ databases">
        <authorList>
            <person name="Varghese N."/>
            <person name="Submissions S."/>
        </authorList>
    </citation>
    <scope>NUCLEOTIDE SEQUENCE [LARGE SCALE GENOMIC DNA]</scope>
    <source>
        <strain evidence="1 2">PA</strain>
    </source>
</reference>
<protein>
    <submittedName>
        <fullName evidence="1">Uncharacterized protein</fullName>
    </submittedName>
</protein>
<organism evidence="1 2">
    <name type="scientific">Actinomyces denticolens</name>
    <dbReference type="NCBI Taxonomy" id="52767"/>
    <lineage>
        <taxon>Bacteria</taxon>
        <taxon>Bacillati</taxon>
        <taxon>Actinomycetota</taxon>
        <taxon>Actinomycetes</taxon>
        <taxon>Actinomycetales</taxon>
        <taxon>Actinomycetaceae</taxon>
        <taxon>Actinomyces</taxon>
    </lineage>
</organism>
<accession>A0ABY1IKK0</accession>